<dbReference type="GeneID" id="95350108"/>
<dbReference type="GO" id="GO:0016757">
    <property type="term" value="F:glycosyltransferase activity"/>
    <property type="evidence" value="ECO:0007669"/>
    <property type="project" value="InterPro"/>
</dbReference>
<dbReference type="InterPro" id="IPR050194">
    <property type="entry name" value="Glycosyltransferase_grp1"/>
</dbReference>
<evidence type="ECO:0000313" key="3">
    <source>
        <dbReference type="Proteomes" id="UP000190935"/>
    </source>
</evidence>
<gene>
    <name evidence="2" type="ORF">LAC1533_2001</name>
</gene>
<dbReference type="Gene3D" id="3.40.50.2000">
    <property type="entry name" value="Glycogen Phosphorylase B"/>
    <property type="match status" value="2"/>
</dbReference>
<dbReference type="RefSeq" id="WP_172823849.1">
    <property type="nucleotide sequence ID" value="NZ_LT630287.1"/>
</dbReference>
<dbReference type="InterPro" id="IPR001296">
    <property type="entry name" value="Glyco_trans_1"/>
</dbReference>
<dbReference type="Proteomes" id="UP000190935">
    <property type="component" value="Chromosome I"/>
</dbReference>
<name>A0A1K1KR97_9LACO</name>
<evidence type="ECO:0000313" key="2">
    <source>
        <dbReference type="EMBL" id="SFV41424.1"/>
    </source>
</evidence>
<evidence type="ECO:0000259" key="1">
    <source>
        <dbReference type="Pfam" id="PF00534"/>
    </source>
</evidence>
<reference evidence="3" key="1">
    <citation type="submission" date="2016-11" db="EMBL/GenBank/DDBJ databases">
        <authorList>
            <person name="Papadimitriou K."/>
        </authorList>
    </citation>
    <scope>NUCLEOTIDE SEQUENCE [LARGE SCALE GENOMIC DNA]</scope>
    <source>
        <strain evidence="3">ACA-DC 1533</strain>
    </source>
</reference>
<accession>A0A1K1KR97</accession>
<feature type="domain" description="Glycosyl transferase family 1" evidence="1">
    <location>
        <begin position="189"/>
        <end position="343"/>
    </location>
</feature>
<dbReference type="Pfam" id="PF00534">
    <property type="entry name" value="Glycos_transf_1"/>
    <property type="match status" value="1"/>
</dbReference>
<dbReference type="EMBL" id="LT630287">
    <property type="protein sequence ID" value="SFV41424.1"/>
    <property type="molecule type" value="Genomic_DNA"/>
</dbReference>
<dbReference type="KEGG" id="laca:LAC1533_2001"/>
<protein>
    <submittedName>
        <fullName evidence="2">Glycosyl transferase group 1</fullName>
    </submittedName>
</protein>
<sequence>MKDEQVVILGSFNTNNGITSFVKQNYSQLKKQGWQFHFINIANAKPARELASLGHYSEVKQLKLGPVKHVLDLARVLRRNRKFSSVIHMHLDSLHNFLPLLIAKFVGYKRIIVHAHSDQRGQYSWKKEVAQKMGMKICAQTATDFIACSQNAADFFYPKNIQQNDSFKIILNSAALNKFQYSEDANLKRRAELNISKTTIVVGHCGRFNRQKNHSFVLRSFAKFHQMVPDSKLVLVGNGEDFVKIKDLAQKLGIGKSTIFTGYIDNVAEVQNMFDIFILPSLYEGLSLSLLENSANGTQCLLSDQQTKESYFLDSTYKLSIKDGAEQIWADKMFELVQQDLDKKLQSVKNIEQLEEMGFSEKKSVASLIELYEK</sequence>
<organism evidence="2 3">
    <name type="scientific">Ligilactobacillus acidipiscis</name>
    <dbReference type="NCBI Taxonomy" id="89059"/>
    <lineage>
        <taxon>Bacteria</taxon>
        <taxon>Bacillati</taxon>
        <taxon>Bacillota</taxon>
        <taxon>Bacilli</taxon>
        <taxon>Lactobacillales</taxon>
        <taxon>Lactobacillaceae</taxon>
        <taxon>Ligilactobacillus</taxon>
    </lineage>
</organism>
<dbReference type="PANTHER" id="PTHR45947">
    <property type="entry name" value="SULFOQUINOVOSYL TRANSFERASE SQD2"/>
    <property type="match status" value="1"/>
</dbReference>
<keyword evidence="2" id="KW-0808">Transferase</keyword>
<dbReference type="AlphaFoldDB" id="A0A1K1KR97"/>
<dbReference type="PANTHER" id="PTHR45947:SF3">
    <property type="entry name" value="SULFOQUINOVOSYL TRANSFERASE SQD2"/>
    <property type="match status" value="1"/>
</dbReference>
<proteinExistence type="predicted"/>
<dbReference type="SUPFAM" id="SSF53756">
    <property type="entry name" value="UDP-Glycosyltransferase/glycogen phosphorylase"/>
    <property type="match status" value="1"/>
</dbReference>